<feature type="domain" description="Major facilitator superfamily (MFS) profile" evidence="7">
    <location>
        <begin position="4"/>
        <end position="316"/>
    </location>
</feature>
<feature type="transmembrane region" description="Helical" evidence="6">
    <location>
        <begin position="6"/>
        <end position="26"/>
    </location>
</feature>
<name>A0AAV1JAD9_9NEOP</name>
<evidence type="ECO:0000259" key="7">
    <source>
        <dbReference type="PROSITE" id="PS50850"/>
    </source>
</evidence>
<keyword evidence="3 6" id="KW-0812">Transmembrane</keyword>
<dbReference type="AlphaFoldDB" id="A0AAV1JAD9"/>
<evidence type="ECO:0000256" key="2">
    <source>
        <dbReference type="ARBA" id="ARBA00022448"/>
    </source>
</evidence>
<feature type="transmembrane region" description="Helical" evidence="6">
    <location>
        <begin position="289"/>
        <end position="308"/>
    </location>
</feature>
<evidence type="ECO:0000313" key="9">
    <source>
        <dbReference type="Proteomes" id="UP001497472"/>
    </source>
</evidence>
<keyword evidence="4 6" id="KW-1133">Transmembrane helix</keyword>
<evidence type="ECO:0000256" key="5">
    <source>
        <dbReference type="ARBA" id="ARBA00023136"/>
    </source>
</evidence>
<accession>A0AAV1JAD9</accession>
<reference evidence="8 9" key="1">
    <citation type="submission" date="2023-11" db="EMBL/GenBank/DDBJ databases">
        <authorList>
            <person name="Okamura Y."/>
        </authorList>
    </citation>
    <scope>NUCLEOTIDE SEQUENCE [LARGE SCALE GENOMIC DNA]</scope>
</reference>
<evidence type="ECO:0000256" key="3">
    <source>
        <dbReference type="ARBA" id="ARBA00022692"/>
    </source>
</evidence>
<dbReference type="PANTHER" id="PTHR23504">
    <property type="entry name" value="MAJOR FACILITATOR SUPERFAMILY DOMAIN-CONTAINING PROTEIN 10"/>
    <property type="match status" value="1"/>
</dbReference>
<organism evidence="8 9">
    <name type="scientific">Leptosia nina</name>
    <dbReference type="NCBI Taxonomy" id="320188"/>
    <lineage>
        <taxon>Eukaryota</taxon>
        <taxon>Metazoa</taxon>
        <taxon>Ecdysozoa</taxon>
        <taxon>Arthropoda</taxon>
        <taxon>Hexapoda</taxon>
        <taxon>Insecta</taxon>
        <taxon>Pterygota</taxon>
        <taxon>Neoptera</taxon>
        <taxon>Endopterygota</taxon>
        <taxon>Lepidoptera</taxon>
        <taxon>Glossata</taxon>
        <taxon>Ditrysia</taxon>
        <taxon>Papilionoidea</taxon>
        <taxon>Pieridae</taxon>
        <taxon>Pierinae</taxon>
        <taxon>Leptosia</taxon>
    </lineage>
</organism>
<dbReference type="InterPro" id="IPR036259">
    <property type="entry name" value="MFS_trans_sf"/>
</dbReference>
<dbReference type="EMBL" id="CAVLEF010000007">
    <property type="protein sequence ID" value="CAK1546145.1"/>
    <property type="molecule type" value="Genomic_DNA"/>
</dbReference>
<sequence>MSYTIPLIKFVAFLDLLAVGLIVPLIPSHVRQLGASHIYVGILGSVYSGFQLGSGPLIGSLSDLKGCRSILIYTLVICGAAYFCMGFTTSVAVIIVLRAVLGLFKQTQLLTKALVPEYEKNEKQQSAIFGKMAAISGMGMTLGPIIGGHMAEDFPEKGFLYISIIVAMCFILNAGCVFLLPQAIIKKKSKADEKKQSDQNVFQKIYNNSKESALELSKVDWSQYWEVFIFKALLGNAVGRLVTLEMILRKSDREHKGTLIGASNSVASLSGVMSPMAAGLIGQYLGVKYVIYASLCSNVLALILSYRYKSRHVKVD</sequence>
<dbReference type="GO" id="GO:0016020">
    <property type="term" value="C:membrane"/>
    <property type="evidence" value="ECO:0007669"/>
    <property type="project" value="UniProtKB-SubCell"/>
</dbReference>
<keyword evidence="5 6" id="KW-0472">Membrane</keyword>
<evidence type="ECO:0000256" key="6">
    <source>
        <dbReference type="SAM" id="Phobius"/>
    </source>
</evidence>
<dbReference type="InterPro" id="IPR020846">
    <property type="entry name" value="MFS_dom"/>
</dbReference>
<keyword evidence="9" id="KW-1185">Reference proteome</keyword>
<dbReference type="GO" id="GO:0022857">
    <property type="term" value="F:transmembrane transporter activity"/>
    <property type="evidence" value="ECO:0007669"/>
    <property type="project" value="InterPro"/>
</dbReference>
<evidence type="ECO:0000256" key="1">
    <source>
        <dbReference type="ARBA" id="ARBA00004141"/>
    </source>
</evidence>
<dbReference type="PANTHER" id="PTHR23504:SF14">
    <property type="entry name" value="MAJOR FACILITATOR SUPERFAMILY DOMAIN-CONTAINING PROTEIN 9"/>
    <property type="match status" value="1"/>
</dbReference>
<feature type="transmembrane region" description="Helical" evidence="6">
    <location>
        <begin position="38"/>
        <end position="58"/>
    </location>
</feature>
<dbReference type="SUPFAM" id="SSF103473">
    <property type="entry name" value="MFS general substrate transporter"/>
    <property type="match status" value="2"/>
</dbReference>
<comment type="caution">
    <text evidence="8">The sequence shown here is derived from an EMBL/GenBank/DDBJ whole genome shotgun (WGS) entry which is preliminary data.</text>
</comment>
<dbReference type="InterPro" id="IPR011701">
    <property type="entry name" value="MFS"/>
</dbReference>
<dbReference type="PROSITE" id="PS50850">
    <property type="entry name" value="MFS"/>
    <property type="match status" value="1"/>
</dbReference>
<feature type="transmembrane region" description="Helical" evidence="6">
    <location>
        <begin position="259"/>
        <end position="283"/>
    </location>
</feature>
<dbReference type="PRINTS" id="PR01035">
    <property type="entry name" value="TCRTETA"/>
</dbReference>
<feature type="transmembrane region" description="Helical" evidence="6">
    <location>
        <begin position="128"/>
        <end position="147"/>
    </location>
</feature>
<keyword evidence="2" id="KW-0813">Transport</keyword>
<dbReference type="Gene3D" id="1.20.1250.20">
    <property type="entry name" value="MFS general substrate transporter like domains"/>
    <property type="match status" value="1"/>
</dbReference>
<protein>
    <recommendedName>
        <fullName evidence="7">Major facilitator superfamily (MFS) profile domain-containing protein</fullName>
    </recommendedName>
</protein>
<feature type="transmembrane region" description="Helical" evidence="6">
    <location>
        <begin position="159"/>
        <end position="180"/>
    </location>
</feature>
<proteinExistence type="predicted"/>
<dbReference type="Proteomes" id="UP001497472">
    <property type="component" value="Unassembled WGS sequence"/>
</dbReference>
<comment type="subcellular location">
    <subcellularLocation>
        <location evidence="1">Membrane</location>
        <topology evidence="1">Multi-pass membrane protein</topology>
    </subcellularLocation>
</comment>
<feature type="transmembrane region" description="Helical" evidence="6">
    <location>
        <begin position="70"/>
        <end position="97"/>
    </location>
</feature>
<evidence type="ECO:0000313" key="8">
    <source>
        <dbReference type="EMBL" id="CAK1546145.1"/>
    </source>
</evidence>
<gene>
    <name evidence="8" type="ORF">LNINA_LOCUS5743</name>
</gene>
<dbReference type="Pfam" id="PF07690">
    <property type="entry name" value="MFS_1"/>
    <property type="match status" value="1"/>
</dbReference>
<evidence type="ECO:0000256" key="4">
    <source>
        <dbReference type="ARBA" id="ARBA00022989"/>
    </source>
</evidence>
<dbReference type="InterPro" id="IPR001958">
    <property type="entry name" value="Tet-R_TetA/multi-R_MdtG-like"/>
</dbReference>